<comment type="caution">
    <text evidence="6">The sequence shown here is derived from an EMBL/GenBank/DDBJ whole genome shotgun (WGS) entry which is preliminary data.</text>
</comment>
<dbReference type="InterPro" id="IPR007269">
    <property type="entry name" value="ICMT_MeTrfase"/>
</dbReference>
<dbReference type="Gene3D" id="1.20.120.1630">
    <property type="match status" value="1"/>
</dbReference>
<dbReference type="Proteomes" id="UP001498398">
    <property type="component" value="Unassembled WGS sequence"/>
</dbReference>
<proteinExistence type="inferred from homology"/>
<evidence type="ECO:0000256" key="1">
    <source>
        <dbReference type="ARBA" id="ARBA00004141"/>
    </source>
</evidence>
<comment type="subcellular location">
    <subcellularLocation>
        <location evidence="5">Endoplasmic reticulum membrane</location>
        <topology evidence="5">Multi-pass membrane protein</topology>
    </subcellularLocation>
    <subcellularLocation>
        <location evidence="1">Membrane</location>
        <topology evidence="1">Multi-pass membrane protein</topology>
    </subcellularLocation>
</comment>
<dbReference type="EMBL" id="JBANRG010000076">
    <property type="protein sequence ID" value="KAK7438861.1"/>
    <property type="molecule type" value="Genomic_DNA"/>
</dbReference>
<evidence type="ECO:0000256" key="5">
    <source>
        <dbReference type="RuleBase" id="RU362022"/>
    </source>
</evidence>
<keyword evidence="4 5" id="KW-0472">Membrane</keyword>
<name>A0ABR1IU90_9AGAR</name>
<dbReference type="PANTHER" id="PTHR43847:SF1">
    <property type="entry name" value="BLL3993 PROTEIN"/>
    <property type="match status" value="1"/>
</dbReference>
<keyword evidence="2 5" id="KW-0812">Transmembrane</keyword>
<comment type="catalytic activity">
    <reaction evidence="5">
        <text>[protein]-C-terminal S-[(2E,6E)-farnesyl]-L-cysteine + S-adenosyl-L-methionine = [protein]-C-terminal S-[(2E,6E)-farnesyl]-L-cysteine methyl ester + S-adenosyl-L-homocysteine</text>
        <dbReference type="Rhea" id="RHEA:21672"/>
        <dbReference type="Rhea" id="RHEA-COMP:12125"/>
        <dbReference type="Rhea" id="RHEA-COMP:12126"/>
        <dbReference type="ChEBI" id="CHEBI:57856"/>
        <dbReference type="ChEBI" id="CHEBI:59789"/>
        <dbReference type="ChEBI" id="CHEBI:90510"/>
        <dbReference type="ChEBI" id="CHEBI:90511"/>
        <dbReference type="EC" id="2.1.1.100"/>
    </reaction>
</comment>
<dbReference type="EC" id="2.1.1.100" evidence="5"/>
<keyword evidence="5" id="KW-0256">Endoplasmic reticulum</keyword>
<evidence type="ECO:0000313" key="7">
    <source>
        <dbReference type="Proteomes" id="UP001498398"/>
    </source>
</evidence>
<gene>
    <name evidence="6" type="ORF">VKT23_017787</name>
</gene>
<keyword evidence="5" id="KW-0489">Methyltransferase</keyword>
<evidence type="ECO:0000256" key="3">
    <source>
        <dbReference type="ARBA" id="ARBA00022989"/>
    </source>
</evidence>
<evidence type="ECO:0000256" key="4">
    <source>
        <dbReference type="ARBA" id="ARBA00023136"/>
    </source>
</evidence>
<keyword evidence="5" id="KW-0808">Transferase</keyword>
<protein>
    <recommendedName>
        <fullName evidence="5">Protein-S-isoprenylcysteine O-methyltransferase</fullName>
        <ecNumber evidence="5">2.1.1.100</ecNumber>
    </recommendedName>
</protein>
<keyword evidence="3 5" id="KW-1133">Transmembrane helix</keyword>
<keyword evidence="7" id="KW-1185">Reference proteome</keyword>
<evidence type="ECO:0000313" key="6">
    <source>
        <dbReference type="EMBL" id="KAK7438861.1"/>
    </source>
</evidence>
<keyword evidence="5" id="KW-0949">S-adenosyl-L-methionine</keyword>
<feature type="transmembrane region" description="Helical" evidence="5">
    <location>
        <begin position="174"/>
        <end position="192"/>
    </location>
</feature>
<comment type="similarity">
    <text evidence="5">Belongs to the class VI-like SAM-binding methyltransferase superfamily. Isoprenylcysteine carboxyl methyltransferase family.</text>
</comment>
<dbReference type="InterPro" id="IPR052527">
    <property type="entry name" value="Metal_cation-efflux_comp"/>
</dbReference>
<accession>A0ABR1IU90</accession>
<organism evidence="6 7">
    <name type="scientific">Marasmiellus scandens</name>
    <dbReference type="NCBI Taxonomy" id="2682957"/>
    <lineage>
        <taxon>Eukaryota</taxon>
        <taxon>Fungi</taxon>
        <taxon>Dikarya</taxon>
        <taxon>Basidiomycota</taxon>
        <taxon>Agaricomycotina</taxon>
        <taxon>Agaricomycetes</taxon>
        <taxon>Agaricomycetidae</taxon>
        <taxon>Agaricales</taxon>
        <taxon>Marasmiineae</taxon>
        <taxon>Omphalotaceae</taxon>
        <taxon>Marasmiellus</taxon>
    </lineage>
</organism>
<dbReference type="PANTHER" id="PTHR43847">
    <property type="entry name" value="BLL3993 PROTEIN"/>
    <property type="match status" value="1"/>
</dbReference>
<sequence length="225" mass="25187">MRIISTPPNTPLPPKGMIVPDWRERFLRSLAFPCIMLRTLSWSTEFIEILVILASLNPTGPVSNILLKTLVSGDGACVNSLHITPLFLVGNLITISATVLRVLCYRALGTYFTFELRIQEPYHKLITHGPYSVVRHPSYTAMILSIMGALLSHIQPGSWIMQCSGFTQSTTGRVLAGFWVLTACAVILSLFLRLEREDAMMKGAFGKSWDRWSSQVRWCLIPGVY</sequence>
<feature type="transmembrane region" description="Helical" evidence="5">
    <location>
        <begin position="133"/>
        <end position="154"/>
    </location>
</feature>
<reference evidence="6 7" key="1">
    <citation type="submission" date="2024-01" db="EMBL/GenBank/DDBJ databases">
        <title>A draft genome for the cacao thread blight pathogen Marasmiellus scandens.</title>
        <authorList>
            <person name="Baruah I.K."/>
            <person name="Leung J."/>
            <person name="Bukari Y."/>
            <person name="Amoako-Attah I."/>
            <person name="Meinhardt L.W."/>
            <person name="Bailey B.A."/>
            <person name="Cohen S.P."/>
        </authorList>
    </citation>
    <scope>NUCLEOTIDE SEQUENCE [LARGE SCALE GENOMIC DNA]</scope>
    <source>
        <strain evidence="6 7">GH-19</strain>
    </source>
</reference>
<feature type="transmembrane region" description="Helical" evidence="5">
    <location>
        <begin position="46"/>
        <end position="67"/>
    </location>
</feature>
<feature type="transmembrane region" description="Helical" evidence="5">
    <location>
        <begin position="87"/>
        <end position="112"/>
    </location>
</feature>
<dbReference type="Pfam" id="PF04140">
    <property type="entry name" value="ICMT"/>
    <property type="match status" value="1"/>
</dbReference>
<evidence type="ECO:0000256" key="2">
    <source>
        <dbReference type="ARBA" id="ARBA00022692"/>
    </source>
</evidence>